<dbReference type="GO" id="GO:0042594">
    <property type="term" value="P:response to starvation"/>
    <property type="evidence" value="ECO:0007669"/>
    <property type="project" value="TreeGrafter"/>
</dbReference>
<keyword evidence="3" id="KW-1185">Reference proteome</keyword>
<dbReference type="Pfam" id="PF21034">
    <property type="entry name" value="BCAS3_WD40"/>
    <property type="match status" value="1"/>
</dbReference>
<organism evidence="2 3">
    <name type="scientific">Pelobates cultripes</name>
    <name type="common">Western spadefoot toad</name>
    <dbReference type="NCBI Taxonomy" id="61616"/>
    <lineage>
        <taxon>Eukaryota</taxon>
        <taxon>Metazoa</taxon>
        <taxon>Chordata</taxon>
        <taxon>Craniata</taxon>
        <taxon>Vertebrata</taxon>
        <taxon>Euteleostomi</taxon>
        <taxon>Amphibia</taxon>
        <taxon>Batrachia</taxon>
        <taxon>Anura</taxon>
        <taxon>Pelobatoidea</taxon>
        <taxon>Pelobatidae</taxon>
        <taxon>Pelobates</taxon>
    </lineage>
</organism>
<dbReference type="EMBL" id="OW240912">
    <property type="protein sequence ID" value="CAH2222111.1"/>
    <property type="molecule type" value="Genomic_DNA"/>
</dbReference>
<proteinExistence type="predicted"/>
<feature type="domain" description="BCAS3 WD40" evidence="1">
    <location>
        <begin position="21"/>
        <end position="135"/>
    </location>
</feature>
<evidence type="ECO:0000259" key="1">
    <source>
        <dbReference type="Pfam" id="PF21034"/>
    </source>
</evidence>
<accession>A0AAD1R312</accession>
<dbReference type="AlphaFoldDB" id="A0AAD1R312"/>
<evidence type="ECO:0000313" key="3">
    <source>
        <dbReference type="Proteomes" id="UP001295444"/>
    </source>
</evidence>
<dbReference type="PANTHER" id="PTHR13268">
    <property type="entry name" value="BREAST CARCINOMA AMPLIFIED SEQUENCE 3"/>
    <property type="match status" value="1"/>
</dbReference>
<dbReference type="InterPro" id="IPR045142">
    <property type="entry name" value="BCAS3-like"/>
</dbReference>
<reference evidence="2" key="1">
    <citation type="submission" date="2022-03" db="EMBL/GenBank/DDBJ databases">
        <authorList>
            <person name="Alioto T."/>
            <person name="Alioto T."/>
            <person name="Gomez Garrido J."/>
        </authorList>
    </citation>
    <scope>NUCLEOTIDE SEQUENCE</scope>
</reference>
<sequence>MKPSVISPTTNLGHVIIQKNAASGEAQELFSVRHGPVRCARILPSPQIGAQVCDSFSEKRPLLGMCKSTGSCGTSPPYCCVDLYSLRTGEMVKSIQFKTPIYDLHCNKRVLVVVLQEKIAAFDSCTFTKKFFVTRTIFNVTVWELWVTLHGFTEPRVSCCAIILHSA</sequence>
<dbReference type="Proteomes" id="UP001295444">
    <property type="component" value="Chromosome 01"/>
</dbReference>
<dbReference type="GO" id="GO:0005737">
    <property type="term" value="C:cytoplasm"/>
    <property type="evidence" value="ECO:0007669"/>
    <property type="project" value="TreeGrafter"/>
</dbReference>
<dbReference type="PANTHER" id="PTHR13268:SF0">
    <property type="entry name" value="BCAS3 MICROTUBULE ASSOCIATED CELL MIGRATION FACTOR"/>
    <property type="match status" value="1"/>
</dbReference>
<dbReference type="InterPro" id="IPR048382">
    <property type="entry name" value="BCAS3_WD40"/>
</dbReference>
<dbReference type="GO" id="GO:0006914">
    <property type="term" value="P:autophagy"/>
    <property type="evidence" value="ECO:0007669"/>
    <property type="project" value="InterPro"/>
</dbReference>
<gene>
    <name evidence="2" type="ORF">PECUL_23A027258</name>
</gene>
<name>A0AAD1R312_PELCU</name>
<protein>
    <submittedName>
        <fullName evidence="2">Breast carcinoma-amplified sequence 3-like, partial</fullName>
    </submittedName>
</protein>
<evidence type="ECO:0000313" key="2">
    <source>
        <dbReference type="EMBL" id="CAH2222111.1"/>
    </source>
</evidence>